<dbReference type="InterPro" id="IPR012902">
    <property type="entry name" value="N_methyl_site"/>
</dbReference>
<evidence type="ECO:0000256" key="5">
    <source>
        <dbReference type="ARBA" id="ARBA00023136"/>
    </source>
</evidence>
<feature type="transmembrane region" description="Helical" evidence="6">
    <location>
        <begin position="12"/>
        <end position="31"/>
    </location>
</feature>
<proteinExistence type="predicted"/>
<dbReference type="EMBL" id="MHFR01000051">
    <property type="protein sequence ID" value="OGW96385.1"/>
    <property type="molecule type" value="Genomic_DNA"/>
</dbReference>
<dbReference type="GO" id="GO:0015628">
    <property type="term" value="P:protein secretion by the type II secretion system"/>
    <property type="evidence" value="ECO:0007669"/>
    <property type="project" value="InterPro"/>
</dbReference>
<comment type="caution">
    <text evidence="7">The sequence shown here is derived from an EMBL/GenBank/DDBJ whole genome shotgun (WGS) entry which is preliminary data.</text>
</comment>
<keyword evidence="4 6" id="KW-1133">Transmembrane helix</keyword>
<evidence type="ECO:0000256" key="3">
    <source>
        <dbReference type="ARBA" id="ARBA00022692"/>
    </source>
</evidence>
<sequence>MARKSGFTLIEILIVVAIIAILALAIVPNFVGFDIDARAVTTKSNLSMLRNRISLFRAKEGKYPETLEGLLTQTFNDVGVEKPYLNSMPSELVTDKRGNNTVKNQTSNQPFSNTGGWLYLTDKADVVVNYDLKLDKAWEDYEGQNPSKW</sequence>
<organism evidence="7 8">
    <name type="scientific">Candidatus Danuiimicrobium aquiferis</name>
    <dbReference type="NCBI Taxonomy" id="1801832"/>
    <lineage>
        <taxon>Bacteria</taxon>
        <taxon>Pseudomonadati</taxon>
        <taxon>Candidatus Omnitrophota</taxon>
        <taxon>Candidatus Danuiimicrobium</taxon>
    </lineage>
</organism>
<evidence type="ECO:0000256" key="6">
    <source>
        <dbReference type="SAM" id="Phobius"/>
    </source>
</evidence>
<dbReference type="NCBIfam" id="TIGR02532">
    <property type="entry name" value="IV_pilin_GFxxxE"/>
    <property type="match status" value="1"/>
</dbReference>
<dbReference type="Proteomes" id="UP000178187">
    <property type="component" value="Unassembled WGS sequence"/>
</dbReference>
<dbReference type="PANTHER" id="PTHR30093">
    <property type="entry name" value="GENERAL SECRETION PATHWAY PROTEIN G"/>
    <property type="match status" value="1"/>
</dbReference>
<dbReference type="Pfam" id="PF07963">
    <property type="entry name" value="N_methyl"/>
    <property type="match status" value="1"/>
</dbReference>
<dbReference type="GO" id="GO:0016020">
    <property type="term" value="C:membrane"/>
    <property type="evidence" value="ECO:0007669"/>
    <property type="project" value="UniProtKB-SubCell"/>
</dbReference>
<name>A0A1G1KU53_9BACT</name>
<dbReference type="PROSITE" id="PS00409">
    <property type="entry name" value="PROKAR_NTER_METHYL"/>
    <property type="match status" value="1"/>
</dbReference>
<keyword evidence="3 6" id="KW-0812">Transmembrane</keyword>
<protein>
    <submittedName>
        <fullName evidence="7">Uncharacterized protein</fullName>
    </submittedName>
</protein>
<dbReference type="GO" id="GO:0015627">
    <property type="term" value="C:type II protein secretion system complex"/>
    <property type="evidence" value="ECO:0007669"/>
    <property type="project" value="InterPro"/>
</dbReference>
<dbReference type="PRINTS" id="PR00813">
    <property type="entry name" value="BCTERIALGSPG"/>
</dbReference>
<dbReference type="InterPro" id="IPR045584">
    <property type="entry name" value="Pilin-like"/>
</dbReference>
<gene>
    <name evidence="7" type="ORF">A3G33_03525</name>
</gene>
<evidence type="ECO:0000313" key="7">
    <source>
        <dbReference type="EMBL" id="OGW96385.1"/>
    </source>
</evidence>
<comment type="subcellular location">
    <subcellularLocation>
        <location evidence="1">Membrane</location>
        <topology evidence="1">Single-pass membrane protein</topology>
    </subcellularLocation>
</comment>
<dbReference type="InterPro" id="IPR000983">
    <property type="entry name" value="Bac_GSPG_pilin"/>
</dbReference>
<evidence type="ECO:0000313" key="8">
    <source>
        <dbReference type="Proteomes" id="UP000178187"/>
    </source>
</evidence>
<keyword evidence="5 6" id="KW-0472">Membrane</keyword>
<dbReference type="PANTHER" id="PTHR30093:SF44">
    <property type="entry name" value="TYPE II SECRETION SYSTEM CORE PROTEIN G"/>
    <property type="match status" value="1"/>
</dbReference>
<dbReference type="SUPFAM" id="SSF54523">
    <property type="entry name" value="Pili subunits"/>
    <property type="match status" value="1"/>
</dbReference>
<evidence type="ECO:0000256" key="2">
    <source>
        <dbReference type="ARBA" id="ARBA00022481"/>
    </source>
</evidence>
<dbReference type="Gene3D" id="3.30.700.10">
    <property type="entry name" value="Glycoprotein, Type 4 Pilin"/>
    <property type="match status" value="1"/>
</dbReference>
<keyword evidence="2" id="KW-0488">Methylation</keyword>
<evidence type="ECO:0000256" key="1">
    <source>
        <dbReference type="ARBA" id="ARBA00004167"/>
    </source>
</evidence>
<dbReference type="AlphaFoldDB" id="A0A1G1KU53"/>
<reference evidence="7 8" key="1">
    <citation type="journal article" date="2016" name="Nat. Commun.">
        <title>Thousands of microbial genomes shed light on interconnected biogeochemical processes in an aquifer system.</title>
        <authorList>
            <person name="Anantharaman K."/>
            <person name="Brown C.T."/>
            <person name="Hug L.A."/>
            <person name="Sharon I."/>
            <person name="Castelle C.J."/>
            <person name="Probst A.J."/>
            <person name="Thomas B.C."/>
            <person name="Singh A."/>
            <person name="Wilkins M.J."/>
            <person name="Karaoz U."/>
            <person name="Brodie E.L."/>
            <person name="Williams K.H."/>
            <person name="Hubbard S.S."/>
            <person name="Banfield J.F."/>
        </authorList>
    </citation>
    <scope>NUCLEOTIDE SEQUENCE [LARGE SCALE GENOMIC DNA]</scope>
</reference>
<evidence type="ECO:0000256" key="4">
    <source>
        <dbReference type="ARBA" id="ARBA00022989"/>
    </source>
</evidence>
<accession>A0A1G1KU53</accession>